<dbReference type="STRING" id="1173061.A0A0J9X831"/>
<evidence type="ECO:0000313" key="5">
    <source>
        <dbReference type="Proteomes" id="UP000242525"/>
    </source>
</evidence>
<dbReference type="AlphaFoldDB" id="A0A0J9X831"/>
<dbReference type="OrthoDB" id="8949486at2759"/>
<dbReference type="Pfam" id="PF08614">
    <property type="entry name" value="ATG16"/>
    <property type="match status" value="1"/>
</dbReference>
<proteinExistence type="inferred from homology"/>
<evidence type="ECO:0000259" key="3">
    <source>
        <dbReference type="Pfam" id="PF08614"/>
    </source>
</evidence>
<reference evidence="4" key="1">
    <citation type="submission" date="2014-03" db="EMBL/GenBank/DDBJ databases">
        <authorList>
            <person name="Casaregola S."/>
        </authorList>
    </citation>
    <scope>NUCLEOTIDE SEQUENCE [LARGE SCALE GENOMIC DNA]</scope>
    <source>
        <strain evidence="4">CLIB 918</strain>
    </source>
</reference>
<comment type="similarity">
    <text evidence="1">Belongs to the ATG16 family.</text>
</comment>
<keyword evidence="2" id="KW-0175">Coiled coil</keyword>
<sequence>MEDWTATLCERLQERDESEKKLKSIIDSFHLVSQRTIDAETRLANNSPQDQANQFASLQAELANKKDEIATLAKRVDSLSVDQTSASKYIKQLEAEVIKAAELLKQYKESSEANALKAQRLKDDMLVQEIHMNLAEKKAAKLQEENEALVNRWMQKAADEAERMNDANAFLHSLEKAKQNQSHR</sequence>
<feature type="coiled-coil region" evidence="2">
    <location>
        <begin position="55"/>
        <end position="152"/>
    </location>
</feature>
<gene>
    <name evidence="4" type="ORF">BN980_GECA04s07402g</name>
</gene>
<dbReference type="InterPro" id="IPR013923">
    <property type="entry name" value="Autophagy-rel_prot_16_dom"/>
</dbReference>
<accession>A0A0J9X831</accession>
<keyword evidence="5" id="KW-1185">Reference proteome</keyword>
<evidence type="ECO:0000313" key="4">
    <source>
        <dbReference type="EMBL" id="CDO53294.1"/>
    </source>
</evidence>
<dbReference type="Proteomes" id="UP000242525">
    <property type="component" value="Unassembled WGS sequence"/>
</dbReference>
<protein>
    <submittedName>
        <fullName evidence="4">Similar to Saccharomyces cerevisiae YMR159C ATG16 Conserved protein that interacts with Atg12p-Atg5p conjugates to form Atg12p-Atg5p-Atg16p multimers</fullName>
    </submittedName>
</protein>
<dbReference type="Gene3D" id="1.20.5.170">
    <property type="match status" value="1"/>
</dbReference>
<evidence type="ECO:0000256" key="2">
    <source>
        <dbReference type="SAM" id="Coils"/>
    </source>
</evidence>
<organism evidence="4 5">
    <name type="scientific">Geotrichum candidum</name>
    <name type="common">Oospora lactis</name>
    <name type="synonym">Dipodascus geotrichum</name>
    <dbReference type="NCBI Taxonomy" id="1173061"/>
    <lineage>
        <taxon>Eukaryota</taxon>
        <taxon>Fungi</taxon>
        <taxon>Dikarya</taxon>
        <taxon>Ascomycota</taxon>
        <taxon>Saccharomycotina</taxon>
        <taxon>Dipodascomycetes</taxon>
        <taxon>Dipodascales</taxon>
        <taxon>Dipodascaceae</taxon>
        <taxon>Geotrichum</taxon>
    </lineage>
</organism>
<comment type="caution">
    <text evidence="4">The sequence shown here is derived from an EMBL/GenBank/DDBJ whole genome shotgun (WGS) entry which is preliminary data.</text>
</comment>
<dbReference type="EMBL" id="CCBN010000004">
    <property type="protein sequence ID" value="CDO53294.1"/>
    <property type="molecule type" value="Genomic_DNA"/>
</dbReference>
<feature type="domain" description="Autophagy-related protein 16" evidence="3">
    <location>
        <begin position="11"/>
        <end position="165"/>
    </location>
</feature>
<evidence type="ECO:0000256" key="1">
    <source>
        <dbReference type="ARBA" id="ARBA00005331"/>
    </source>
</evidence>
<name>A0A0J9X831_GEOCN</name>